<dbReference type="SUPFAM" id="SSF50985">
    <property type="entry name" value="RCC1/BLIP-II"/>
    <property type="match status" value="1"/>
</dbReference>
<dbReference type="PROSITE" id="PS50082">
    <property type="entry name" value="WD_REPEATS_2"/>
    <property type="match status" value="1"/>
</dbReference>
<dbReference type="PANTHER" id="PTHR22872">
    <property type="entry name" value="BTK-BINDING PROTEIN-RELATED"/>
    <property type="match status" value="1"/>
</dbReference>
<dbReference type="SUPFAM" id="SSF50978">
    <property type="entry name" value="WD40 repeat-like"/>
    <property type="match status" value="1"/>
</dbReference>
<dbReference type="SMART" id="SM00320">
    <property type="entry name" value="WD40"/>
    <property type="match status" value="4"/>
</dbReference>
<keyword evidence="6" id="KW-0012">Acyltransferase</keyword>
<name>A0A9X0CPL1_9CNID</name>
<dbReference type="Pfam" id="PF00415">
    <property type="entry name" value="RCC1"/>
    <property type="match status" value="2"/>
</dbReference>
<feature type="repeat" description="RCC1" evidence="3">
    <location>
        <begin position="840"/>
        <end position="891"/>
    </location>
</feature>
<keyword evidence="7" id="KW-1185">Reference proteome</keyword>
<sequence length="1152" mass="126279">MSPGVVNSRTGKDTGWKTKSKKRDRARDRCISADLQSGLDGVVHVWNMSSKTHNILQQSCVFLSSHHKSDDEKVSNTTGEEIGHVCWNANGRLLAGAVNNVLNIWTVIDGRCNLDIHPHHITCLTWPVSRGFLENQVGIMDSLLVGRINGSLAVVEMYDRNSFTRVELERCSREGVPVCKAAWYDDSNCFVAGFIDGVICLATKDPDDQVKIVNAHKIWYEVDDGILLQHSVELNNSFISCFKWFSESNMEDTSSHLAIGSTAGYISVWHVPQQPDKENLSKMVKAFLVSKNQHNDGTSMESRIAALESTNLLELSRSNEEDTGKKSNKKSGIVQIIYKYDDILRLCGKQNLDGGGRISLLFKANGHSGLLSSLSFNSNGTFLASGCDDGILNIWSMQDGLVAQTYQQDNPLLSLAWTGAQGVTATFKGNNDIAFLQFNEEEFDKNRLVAWTREKLKDQGIIGLKEAPFFCGLLERLPTLLQDQYSFEKVKINQGNQLVHSPFLKSLSALAVGLDLDKLMLLTYRRGFPKGFSVPDEESLESEIAYQPMDNSTWTLTMDKDVMHWALQCPEDWDGGDQYDVFLWGGGRHGQIAQCGKAVNVPELAKSFGHAQQIICGQNCTFVLLANGTVQACGEGSYGRLGMGNSDDLFSLTVLSTLQGYVVTQLATSCGSDGHSLALTESGEVFSWGDGDYGKLGHGNSDRQRRPRQIEALRGEEVSFLACGFKHSAVVTSDGKLFTFGNGDYGRLGHGNTANKKLPERVMALDKKEVAQVACGLNHTLALSVDGNTVWAFGDGDYGKLGLESTTAKPSPRPIETFADVGVKKVCCGTQLSVVLTRDGRLFTFGQERLTGQPDGRLRSQNKPLQVPALVSHFVEDVAVGAEHVLVLTSSGEVWGWGNNSEGQLGLGNNTTQRQPVAIPELQGKNIRQISAGRNHSAAWTAPVPPARIPGTPLPLQLGHPTTIPPQFPAIKGVDTEAVRARLRVLYHFSDLISSCWRLMNLKPDEIEPHLFNQGTTGFVHGHLRPLLANRVSNLPIVRALGRTMIQGKNYGPQITVSRINMRGRKTQPVVVQVARQVVKLNPSDLHLPSRAWKVKLLGEGADDAGGVFDDTITEMCQELQSSVVKLLIPTPNSGTEVGYNRDRSVCLHDVT</sequence>
<keyword evidence="6" id="KW-0808">Transferase</keyword>
<feature type="repeat" description="RCC1" evidence="3">
    <location>
        <begin position="788"/>
        <end position="839"/>
    </location>
</feature>
<dbReference type="InterPro" id="IPR058923">
    <property type="entry name" value="RCC1-like_dom"/>
</dbReference>
<dbReference type="GO" id="GO:0061630">
    <property type="term" value="F:ubiquitin protein ligase activity"/>
    <property type="evidence" value="ECO:0007669"/>
    <property type="project" value="UniProtKB-EC"/>
</dbReference>
<dbReference type="AlphaFoldDB" id="A0A9X0CPL1"/>
<protein>
    <submittedName>
        <fullName evidence="6">E3 ubiquitin-protein ligase herc1</fullName>
        <ecNumber evidence="6">2.3.2.26</ecNumber>
    </submittedName>
</protein>
<dbReference type="InterPro" id="IPR000408">
    <property type="entry name" value="Reg_chr_condens"/>
</dbReference>
<dbReference type="Gene3D" id="3.90.1750.10">
    <property type="entry name" value="Hect, E3 ligase catalytic domains"/>
    <property type="match status" value="1"/>
</dbReference>
<dbReference type="PANTHER" id="PTHR22872:SF6">
    <property type="entry name" value="E3 UBIQUITIN-PROTEIN LIGASE HERC1-RELATED"/>
    <property type="match status" value="1"/>
</dbReference>
<dbReference type="PROSITE" id="PS00626">
    <property type="entry name" value="RCC1_2"/>
    <property type="match status" value="2"/>
</dbReference>
<dbReference type="EC" id="2.3.2.26" evidence="6"/>
<feature type="domain" description="RCC1-like" evidence="5">
    <location>
        <begin position="580"/>
        <end position="782"/>
    </location>
</feature>
<dbReference type="PRINTS" id="PR00633">
    <property type="entry name" value="RCCNDNSATION"/>
</dbReference>
<dbReference type="PROSITE" id="PS50294">
    <property type="entry name" value="WD_REPEATS_REGION"/>
    <property type="match status" value="1"/>
</dbReference>
<dbReference type="Gene3D" id="2.130.10.10">
    <property type="entry name" value="YVTN repeat-like/Quinoprotein amine dehydrogenase"/>
    <property type="match status" value="1"/>
</dbReference>
<feature type="repeat" description="WD" evidence="2">
    <location>
        <begin position="364"/>
        <end position="405"/>
    </location>
</feature>
<feature type="repeat" description="RCC1" evidence="3">
    <location>
        <begin position="735"/>
        <end position="786"/>
    </location>
</feature>
<evidence type="ECO:0000256" key="1">
    <source>
        <dbReference type="ARBA" id="ARBA00022737"/>
    </source>
</evidence>
<dbReference type="OrthoDB" id="6021957at2759"/>
<dbReference type="SUPFAM" id="SSF56204">
    <property type="entry name" value="Hect, E3 ligase catalytic domain"/>
    <property type="match status" value="1"/>
</dbReference>
<dbReference type="InterPro" id="IPR009091">
    <property type="entry name" value="RCC1/BLIP-II"/>
</dbReference>
<keyword evidence="1" id="KW-0677">Repeat</keyword>
<dbReference type="Gene3D" id="2.130.10.30">
    <property type="entry name" value="Regulator of chromosome condensation 1/beta-lactamase-inhibitor protein II"/>
    <property type="match status" value="1"/>
</dbReference>
<accession>A0A9X0CPL1</accession>
<dbReference type="InterPro" id="IPR015943">
    <property type="entry name" value="WD40/YVTN_repeat-like_dom_sf"/>
</dbReference>
<feature type="repeat" description="RCC1" evidence="3">
    <location>
        <begin position="892"/>
        <end position="943"/>
    </location>
</feature>
<evidence type="ECO:0000256" key="2">
    <source>
        <dbReference type="PROSITE-ProRule" id="PRU00221"/>
    </source>
</evidence>
<comment type="caution">
    <text evidence="6">The sequence shown here is derived from an EMBL/GenBank/DDBJ whole genome shotgun (WGS) entry which is preliminary data.</text>
</comment>
<evidence type="ECO:0000313" key="7">
    <source>
        <dbReference type="Proteomes" id="UP001163046"/>
    </source>
</evidence>
<gene>
    <name evidence="6" type="primary">HERC1_2</name>
    <name evidence="6" type="ORF">OS493_002414</name>
</gene>
<keyword evidence="2" id="KW-0853">WD repeat</keyword>
<dbReference type="InterPro" id="IPR051625">
    <property type="entry name" value="Signaling_Regulatory_Domain"/>
</dbReference>
<evidence type="ECO:0000256" key="4">
    <source>
        <dbReference type="SAM" id="MobiDB-lite"/>
    </source>
</evidence>
<dbReference type="Pfam" id="PF25390">
    <property type="entry name" value="WD40_RLD"/>
    <property type="match status" value="1"/>
</dbReference>
<dbReference type="Pfam" id="PF00400">
    <property type="entry name" value="WD40"/>
    <property type="match status" value="1"/>
</dbReference>
<dbReference type="PROSITE" id="PS50012">
    <property type="entry name" value="RCC1_3"/>
    <property type="match status" value="5"/>
</dbReference>
<reference evidence="6" key="1">
    <citation type="submission" date="2023-01" db="EMBL/GenBank/DDBJ databases">
        <title>Genome assembly of the deep-sea coral Lophelia pertusa.</title>
        <authorList>
            <person name="Herrera S."/>
            <person name="Cordes E."/>
        </authorList>
    </citation>
    <scope>NUCLEOTIDE SEQUENCE</scope>
    <source>
        <strain evidence="6">USNM1676648</strain>
        <tissue evidence="6">Polyp</tissue>
    </source>
</reference>
<dbReference type="InterPro" id="IPR035983">
    <property type="entry name" value="Hect_E3_ubiquitin_ligase"/>
</dbReference>
<feature type="region of interest" description="Disordered" evidence="4">
    <location>
        <begin position="1"/>
        <end position="23"/>
    </location>
</feature>
<proteinExistence type="predicted"/>
<dbReference type="InterPro" id="IPR001680">
    <property type="entry name" value="WD40_rpt"/>
</dbReference>
<dbReference type="InterPro" id="IPR036322">
    <property type="entry name" value="WD40_repeat_dom_sf"/>
</dbReference>
<dbReference type="Proteomes" id="UP001163046">
    <property type="component" value="Unassembled WGS sequence"/>
</dbReference>
<dbReference type="EMBL" id="MU827302">
    <property type="protein sequence ID" value="KAJ7365699.1"/>
    <property type="molecule type" value="Genomic_DNA"/>
</dbReference>
<organism evidence="6 7">
    <name type="scientific">Desmophyllum pertusum</name>
    <dbReference type="NCBI Taxonomy" id="174260"/>
    <lineage>
        <taxon>Eukaryota</taxon>
        <taxon>Metazoa</taxon>
        <taxon>Cnidaria</taxon>
        <taxon>Anthozoa</taxon>
        <taxon>Hexacorallia</taxon>
        <taxon>Scleractinia</taxon>
        <taxon>Caryophylliina</taxon>
        <taxon>Caryophylliidae</taxon>
        <taxon>Desmophyllum</taxon>
    </lineage>
</organism>
<evidence type="ECO:0000256" key="3">
    <source>
        <dbReference type="PROSITE-ProRule" id="PRU00235"/>
    </source>
</evidence>
<evidence type="ECO:0000313" key="6">
    <source>
        <dbReference type="EMBL" id="KAJ7365699.1"/>
    </source>
</evidence>
<feature type="repeat" description="RCC1" evidence="3">
    <location>
        <begin position="683"/>
        <end position="734"/>
    </location>
</feature>
<evidence type="ECO:0000259" key="5">
    <source>
        <dbReference type="Pfam" id="PF25390"/>
    </source>
</evidence>